<dbReference type="InterPro" id="IPR011990">
    <property type="entry name" value="TPR-like_helical_dom_sf"/>
</dbReference>
<evidence type="ECO:0000256" key="5">
    <source>
        <dbReference type="ARBA" id="ARBA00040665"/>
    </source>
</evidence>
<reference evidence="8" key="1">
    <citation type="submission" date="2011-05" db="EMBL/GenBank/DDBJ databases">
        <authorList>
            <person name="Richards S.R."/>
            <person name="Qu J."/>
            <person name="Jiang H."/>
            <person name="Jhangiani S.N."/>
            <person name="Agravi P."/>
            <person name="Goodspeed R."/>
            <person name="Gross S."/>
            <person name="Mandapat C."/>
            <person name="Jackson L."/>
            <person name="Mathew T."/>
            <person name="Pu L."/>
            <person name="Thornton R."/>
            <person name="Saada N."/>
            <person name="Wilczek-Boney K.B."/>
            <person name="Lee S."/>
            <person name="Kovar C."/>
            <person name="Wu Y."/>
            <person name="Scherer S.E."/>
            <person name="Worley K.C."/>
            <person name="Muzny D.M."/>
            <person name="Gibbs R."/>
        </authorList>
    </citation>
    <scope>NUCLEOTIDE SEQUENCE</scope>
    <source>
        <strain evidence="8">Brora</strain>
    </source>
</reference>
<dbReference type="PhylomeDB" id="T1JNN2"/>
<proteinExistence type="predicted"/>
<comment type="subcellular location">
    <subcellularLocation>
        <location evidence="1">Cytoplasm</location>
    </subcellularLocation>
</comment>
<comment type="function">
    <text evidence="6">Axonemal protein which is implicated in axonemal and/or peri-axonemal structure assembly and regulates flagellum assembly and beating and therefore sperm motility.</text>
</comment>
<evidence type="ECO:0000256" key="3">
    <source>
        <dbReference type="ARBA" id="ARBA00022737"/>
    </source>
</evidence>
<keyword evidence="3" id="KW-0677">Repeat</keyword>
<dbReference type="PANTHER" id="PTHR46630:SF1">
    <property type="entry name" value="TETRATRICOPEPTIDE REPEAT PROTEIN 29"/>
    <property type="match status" value="1"/>
</dbReference>
<dbReference type="Proteomes" id="UP000014500">
    <property type="component" value="Unassembled WGS sequence"/>
</dbReference>
<protein>
    <recommendedName>
        <fullName evidence="5">Tetratricopeptide repeat protein 29</fullName>
    </recommendedName>
</protein>
<sequence>MAKISKSDTKFHLPPLSKDSLSSESVRDLEWNDSDIAILSDDYEQIKLKRQTAAQVTVVRKKARADSWRTTEPLKLPNLNKRELDKRTYPPKHNFCLELIKDGFPNSFVEFFNIFNDMEALEQKKIQSIDETISKPTNNLDKLSNLSKYLSKAEDAERKRLWIEVYQSRKFLATYFAEKSDMWLTYYFYNDCLKVAKKITNDGGKRLAEANGFMGLYYEHLGLIDKAAEHFRIMHKMSDKQTWQNVHYKPMHAEAAFNIAKMYLAMADEKEEEGDMAEAFKLYLKALTMTKTANDRGMMVHVYLKLGRMYMNRNEVPEALSCYRHVEKMCKEIGEFKGLCKTYQSMAEVCTNSGRDEEARDYLKKFAYTAERHNMSEELIKASYLLGKVYSTKHQNYTSAWQSFSKSFTVAQRLENVYLGDNVRVNCGIALANSILERYTATLIRCNEEGYVETLLDWKLNSNPNAMM</sequence>
<dbReference type="GO" id="GO:0005929">
    <property type="term" value="C:cilium"/>
    <property type="evidence" value="ECO:0007669"/>
    <property type="project" value="TreeGrafter"/>
</dbReference>
<dbReference type="Gene3D" id="1.25.40.10">
    <property type="entry name" value="Tetratricopeptide repeat domain"/>
    <property type="match status" value="1"/>
</dbReference>
<dbReference type="SUPFAM" id="SSF48452">
    <property type="entry name" value="TPR-like"/>
    <property type="match status" value="1"/>
</dbReference>
<evidence type="ECO:0000256" key="1">
    <source>
        <dbReference type="ARBA" id="ARBA00004496"/>
    </source>
</evidence>
<dbReference type="eggNOG" id="ENOG502QQ2U">
    <property type="taxonomic scope" value="Eukaryota"/>
</dbReference>
<dbReference type="HOGENOM" id="CLU_041196_1_0_1"/>
<dbReference type="EnsemblMetazoa" id="SMAR015461-RA">
    <property type="protein sequence ID" value="SMAR015461-PA"/>
    <property type="gene ID" value="SMAR015461"/>
</dbReference>
<reference evidence="7" key="2">
    <citation type="submission" date="2015-02" db="UniProtKB">
        <authorList>
            <consortium name="EnsemblMetazoa"/>
        </authorList>
    </citation>
    <scope>IDENTIFICATION</scope>
</reference>
<keyword evidence="4" id="KW-0802">TPR repeat</keyword>
<dbReference type="InterPro" id="IPR051476">
    <property type="entry name" value="Bac_ResReg_Asp_Phosphatase"/>
</dbReference>
<evidence type="ECO:0000313" key="8">
    <source>
        <dbReference type="Proteomes" id="UP000014500"/>
    </source>
</evidence>
<name>T1JNN2_STRMM</name>
<dbReference type="GO" id="GO:0005737">
    <property type="term" value="C:cytoplasm"/>
    <property type="evidence" value="ECO:0007669"/>
    <property type="project" value="UniProtKB-SubCell"/>
</dbReference>
<dbReference type="PANTHER" id="PTHR46630">
    <property type="entry name" value="TETRATRICOPEPTIDE REPEAT PROTEIN 29"/>
    <property type="match status" value="1"/>
</dbReference>
<evidence type="ECO:0000256" key="4">
    <source>
        <dbReference type="ARBA" id="ARBA00022803"/>
    </source>
</evidence>
<dbReference type="Pfam" id="PF13181">
    <property type="entry name" value="TPR_8"/>
    <property type="match status" value="1"/>
</dbReference>
<dbReference type="OMA" id="QLAWMSG"/>
<organism evidence="7 8">
    <name type="scientific">Strigamia maritima</name>
    <name type="common">European centipede</name>
    <name type="synonym">Geophilus maritimus</name>
    <dbReference type="NCBI Taxonomy" id="126957"/>
    <lineage>
        <taxon>Eukaryota</taxon>
        <taxon>Metazoa</taxon>
        <taxon>Ecdysozoa</taxon>
        <taxon>Arthropoda</taxon>
        <taxon>Myriapoda</taxon>
        <taxon>Chilopoda</taxon>
        <taxon>Pleurostigmophora</taxon>
        <taxon>Geophilomorpha</taxon>
        <taxon>Linotaeniidae</taxon>
        <taxon>Strigamia</taxon>
    </lineage>
</organism>
<dbReference type="EMBL" id="JH431789">
    <property type="status" value="NOT_ANNOTATED_CDS"/>
    <property type="molecule type" value="Genomic_DNA"/>
</dbReference>
<evidence type="ECO:0000313" key="7">
    <source>
        <dbReference type="EnsemblMetazoa" id="SMAR015461-PA"/>
    </source>
</evidence>
<evidence type="ECO:0000256" key="2">
    <source>
        <dbReference type="ARBA" id="ARBA00022490"/>
    </source>
</evidence>
<dbReference type="STRING" id="126957.T1JNN2"/>
<dbReference type="GO" id="GO:0003341">
    <property type="term" value="P:cilium movement"/>
    <property type="evidence" value="ECO:0007669"/>
    <property type="project" value="TreeGrafter"/>
</dbReference>
<accession>T1JNN2</accession>
<keyword evidence="8" id="KW-1185">Reference proteome</keyword>
<dbReference type="InterPro" id="IPR019734">
    <property type="entry name" value="TPR_rpt"/>
</dbReference>
<keyword evidence="2" id="KW-0963">Cytoplasm</keyword>
<dbReference type="AlphaFoldDB" id="T1JNN2"/>
<dbReference type="SMART" id="SM00028">
    <property type="entry name" value="TPR"/>
    <property type="match status" value="4"/>
</dbReference>
<evidence type="ECO:0000256" key="6">
    <source>
        <dbReference type="ARBA" id="ARBA00044739"/>
    </source>
</evidence>